<evidence type="ECO:0000256" key="2">
    <source>
        <dbReference type="ARBA" id="ARBA00022553"/>
    </source>
</evidence>
<dbReference type="Gene3D" id="3.40.47.10">
    <property type="match status" value="1"/>
</dbReference>
<dbReference type="InterPro" id="IPR018201">
    <property type="entry name" value="Ketoacyl_synth_AS"/>
</dbReference>
<dbReference type="Gene3D" id="3.40.50.720">
    <property type="entry name" value="NAD(P)-binding Rossmann-like Domain"/>
    <property type="match status" value="1"/>
</dbReference>
<dbReference type="Pfam" id="PF00975">
    <property type="entry name" value="Thioesterase"/>
    <property type="match status" value="1"/>
</dbReference>
<keyword evidence="1" id="KW-0596">Phosphopantetheine</keyword>
<dbReference type="Pfam" id="PF16197">
    <property type="entry name" value="KAsynt_C_assoc"/>
    <property type="match status" value="1"/>
</dbReference>
<feature type="domain" description="PKS/mFAS DH" evidence="7">
    <location>
        <begin position="1398"/>
        <end position="1687"/>
    </location>
</feature>
<keyword evidence="3" id="KW-0808">Transferase</keyword>
<feature type="domain" description="Ketosynthase family 3 (KS3)" evidence="6">
    <location>
        <begin position="9"/>
        <end position="437"/>
    </location>
</feature>
<accession>A0ABR9GPB7</accession>
<evidence type="ECO:0000313" key="8">
    <source>
        <dbReference type="EMBL" id="MBE1205440.1"/>
    </source>
</evidence>
<evidence type="ECO:0000256" key="4">
    <source>
        <dbReference type="PROSITE-ProRule" id="PRU01363"/>
    </source>
</evidence>
<dbReference type="InterPro" id="IPR016039">
    <property type="entry name" value="Thiolase-like"/>
</dbReference>
<dbReference type="InterPro" id="IPR020841">
    <property type="entry name" value="PKS_Beta-ketoAc_synthase_dom"/>
</dbReference>
<dbReference type="InterPro" id="IPR013968">
    <property type="entry name" value="PKS_KR"/>
</dbReference>
<dbReference type="PROSITE" id="PS50075">
    <property type="entry name" value="CARRIER"/>
    <property type="match status" value="1"/>
</dbReference>
<dbReference type="SMART" id="SM00826">
    <property type="entry name" value="PKS_DH"/>
    <property type="match status" value="1"/>
</dbReference>
<dbReference type="InterPro" id="IPR001031">
    <property type="entry name" value="Thioesterase"/>
</dbReference>
<dbReference type="InterPro" id="IPR020802">
    <property type="entry name" value="TesA-like"/>
</dbReference>
<evidence type="ECO:0000256" key="1">
    <source>
        <dbReference type="ARBA" id="ARBA00022450"/>
    </source>
</evidence>
<dbReference type="InterPro" id="IPR016035">
    <property type="entry name" value="Acyl_Trfase/lysoPLipase"/>
</dbReference>
<dbReference type="PROSITE" id="PS00606">
    <property type="entry name" value="KS3_1"/>
    <property type="match status" value="1"/>
</dbReference>
<dbReference type="Gene3D" id="3.40.50.1820">
    <property type="entry name" value="alpha/beta hydrolase"/>
    <property type="match status" value="1"/>
</dbReference>
<dbReference type="InterPro" id="IPR049551">
    <property type="entry name" value="PKS_DH_C"/>
</dbReference>
<dbReference type="PROSITE" id="PS52004">
    <property type="entry name" value="KS3_2"/>
    <property type="match status" value="1"/>
</dbReference>
<dbReference type="InterPro" id="IPR036736">
    <property type="entry name" value="ACP-like_sf"/>
</dbReference>
<feature type="domain" description="Carrier" evidence="5">
    <location>
        <begin position="1781"/>
        <end position="1856"/>
    </location>
</feature>
<dbReference type="Pfam" id="PF21089">
    <property type="entry name" value="PKS_DH_N"/>
    <property type="match status" value="1"/>
</dbReference>
<dbReference type="InterPro" id="IPR042104">
    <property type="entry name" value="PKS_dehydratase_sf"/>
</dbReference>
<feature type="active site" description="Proton acceptor; for dehydratase activity" evidence="4">
    <location>
        <position position="1429"/>
    </location>
</feature>
<dbReference type="RefSeq" id="WP_192566891.1">
    <property type="nucleotide sequence ID" value="NZ_JACZEP010000003.1"/>
</dbReference>
<evidence type="ECO:0000313" key="9">
    <source>
        <dbReference type="Proteomes" id="UP000598227"/>
    </source>
</evidence>
<dbReference type="InterPro" id="IPR032821">
    <property type="entry name" value="PKS_assoc"/>
</dbReference>
<feature type="region of interest" description="C-terminal hotdog fold" evidence="4">
    <location>
        <begin position="1539"/>
        <end position="1687"/>
    </location>
</feature>
<dbReference type="InterPro" id="IPR036291">
    <property type="entry name" value="NAD(P)-bd_dom_sf"/>
</dbReference>
<dbReference type="InterPro" id="IPR029058">
    <property type="entry name" value="AB_hydrolase_fold"/>
</dbReference>
<evidence type="ECO:0000259" key="5">
    <source>
        <dbReference type="PROSITE" id="PS50075"/>
    </source>
</evidence>
<dbReference type="SMART" id="SM00825">
    <property type="entry name" value="PKS_KS"/>
    <property type="match status" value="1"/>
</dbReference>
<feature type="active site" description="Proton donor; for dehydratase activity" evidence="4">
    <location>
        <position position="1601"/>
    </location>
</feature>
<dbReference type="InterPro" id="IPR050091">
    <property type="entry name" value="PKS_NRPS_Biosynth_Enz"/>
</dbReference>
<dbReference type="InterPro" id="IPR009081">
    <property type="entry name" value="PP-bd_ACP"/>
</dbReference>
<dbReference type="Pfam" id="PF00109">
    <property type="entry name" value="ketoacyl-synt"/>
    <property type="match status" value="1"/>
</dbReference>
<keyword evidence="2" id="KW-0597">Phosphoprotein</keyword>
<proteinExistence type="predicted"/>
<dbReference type="InterPro" id="IPR001227">
    <property type="entry name" value="Ac_transferase_dom_sf"/>
</dbReference>
<dbReference type="InterPro" id="IPR014043">
    <property type="entry name" value="Acyl_transferase_dom"/>
</dbReference>
<dbReference type="InterPro" id="IPR020807">
    <property type="entry name" value="PKS_DH"/>
</dbReference>
<dbReference type="Pfam" id="PF08659">
    <property type="entry name" value="KR"/>
    <property type="match status" value="1"/>
</dbReference>
<keyword evidence="9" id="KW-1185">Reference proteome</keyword>
<dbReference type="CDD" id="cd08953">
    <property type="entry name" value="KR_2_SDR_x"/>
    <property type="match status" value="1"/>
</dbReference>
<dbReference type="SUPFAM" id="SSF52151">
    <property type="entry name" value="FabD/lysophospholipase-like"/>
    <property type="match status" value="1"/>
</dbReference>
<dbReference type="Pfam" id="PF14765">
    <property type="entry name" value="PS-DH"/>
    <property type="match status" value="1"/>
</dbReference>
<comment type="caution">
    <text evidence="8">The sequence shown here is derived from an EMBL/GenBank/DDBJ whole genome shotgun (WGS) entry which is preliminary data.</text>
</comment>
<dbReference type="InterPro" id="IPR014030">
    <property type="entry name" value="Ketoacyl_synth_N"/>
</dbReference>
<dbReference type="SMART" id="SM00822">
    <property type="entry name" value="PKS_KR"/>
    <property type="match status" value="1"/>
</dbReference>
<organism evidence="8 9">
    <name type="scientific">Aminobacter carboxidus</name>
    <dbReference type="NCBI Taxonomy" id="376165"/>
    <lineage>
        <taxon>Bacteria</taxon>
        <taxon>Pseudomonadati</taxon>
        <taxon>Pseudomonadota</taxon>
        <taxon>Alphaproteobacteria</taxon>
        <taxon>Hyphomicrobiales</taxon>
        <taxon>Phyllobacteriaceae</taxon>
        <taxon>Aminobacter</taxon>
    </lineage>
</organism>
<dbReference type="Pfam" id="PF00550">
    <property type="entry name" value="PP-binding"/>
    <property type="match status" value="1"/>
</dbReference>
<dbReference type="Pfam" id="PF00698">
    <property type="entry name" value="Acyl_transf_1"/>
    <property type="match status" value="1"/>
</dbReference>
<dbReference type="InterPro" id="IPR057326">
    <property type="entry name" value="KR_dom"/>
</dbReference>
<dbReference type="Gene3D" id="3.40.366.10">
    <property type="entry name" value="Malonyl-Coenzyme A Acyl Carrier Protein, domain 2"/>
    <property type="match status" value="1"/>
</dbReference>
<dbReference type="Gene3D" id="3.30.70.3290">
    <property type="match status" value="1"/>
</dbReference>
<dbReference type="SUPFAM" id="SSF53901">
    <property type="entry name" value="Thiolase-like"/>
    <property type="match status" value="1"/>
</dbReference>
<dbReference type="InterPro" id="IPR049490">
    <property type="entry name" value="C883_1060-like_KR_N"/>
</dbReference>
<dbReference type="Pfam" id="PF02801">
    <property type="entry name" value="Ketoacyl-synt_C"/>
    <property type="match status" value="1"/>
</dbReference>
<name>A0ABR9GPB7_9HYPH</name>
<feature type="region of interest" description="N-terminal hotdog fold" evidence="4">
    <location>
        <begin position="1398"/>
        <end position="1523"/>
    </location>
</feature>
<dbReference type="InterPro" id="IPR049552">
    <property type="entry name" value="PKS_DH_N"/>
</dbReference>
<dbReference type="PANTHER" id="PTHR43775">
    <property type="entry name" value="FATTY ACID SYNTHASE"/>
    <property type="match status" value="1"/>
</dbReference>
<evidence type="ECO:0000259" key="7">
    <source>
        <dbReference type="PROSITE" id="PS52019"/>
    </source>
</evidence>
<dbReference type="SUPFAM" id="SSF55048">
    <property type="entry name" value="Probable ACP-binding domain of malonyl-CoA ACP transacylase"/>
    <property type="match status" value="1"/>
</dbReference>
<protein>
    <submittedName>
        <fullName evidence="8">SDR family NAD(P)-dependent oxidoreductase</fullName>
    </submittedName>
</protein>
<dbReference type="SMART" id="SM00827">
    <property type="entry name" value="PKS_AT"/>
    <property type="match status" value="1"/>
</dbReference>
<dbReference type="SUPFAM" id="SSF53474">
    <property type="entry name" value="alpha/beta-Hydrolases"/>
    <property type="match status" value="1"/>
</dbReference>
<dbReference type="EMBL" id="JACZEP010000003">
    <property type="protein sequence ID" value="MBE1205440.1"/>
    <property type="molecule type" value="Genomic_DNA"/>
</dbReference>
<dbReference type="Proteomes" id="UP000598227">
    <property type="component" value="Unassembled WGS sequence"/>
</dbReference>
<reference evidence="8 9" key="1">
    <citation type="submission" date="2020-09" db="EMBL/GenBank/DDBJ databases">
        <title>Draft Genome Sequence of Aminobacter carboxidus type strain DSM 1086, a soil Gram-negative carboxydobacterium.</title>
        <authorList>
            <person name="Turrini P."/>
            <person name="Tescari M."/>
            <person name="Artuso I."/>
            <person name="Lugli G.A."/>
            <person name="Frangipani E."/>
            <person name="Ventura M."/>
            <person name="Visca P."/>
        </authorList>
    </citation>
    <scope>NUCLEOTIDE SEQUENCE [LARGE SCALE GENOMIC DNA]</scope>
    <source>
        <strain evidence="8 9">DSM 1086</strain>
    </source>
</reference>
<dbReference type="SMART" id="SM00824">
    <property type="entry name" value="PKS_TE"/>
    <property type="match status" value="1"/>
</dbReference>
<dbReference type="Gene3D" id="3.10.129.110">
    <property type="entry name" value="Polyketide synthase dehydratase"/>
    <property type="match status" value="1"/>
</dbReference>
<dbReference type="PROSITE" id="PS52019">
    <property type="entry name" value="PKS_MFAS_DH"/>
    <property type="match status" value="1"/>
</dbReference>
<dbReference type="Gene3D" id="1.10.1200.10">
    <property type="entry name" value="ACP-like"/>
    <property type="match status" value="1"/>
</dbReference>
<dbReference type="CDD" id="cd00833">
    <property type="entry name" value="PKS"/>
    <property type="match status" value="1"/>
</dbReference>
<evidence type="ECO:0000256" key="3">
    <source>
        <dbReference type="ARBA" id="ARBA00022679"/>
    </source>
</evidence>
<dbReference type="InterPro" id="IPR020806">
    <property type="entry name" value="PKS_PP-bd"/>
</dbReference>
<gene>
    <name evidence="8" type="ORF">IHE39_14155</name>
</gene>
<evidence type="ECO:0000259" key="6">
    <source>
        <dbReference type="PROSITE" id="PS52004"/>
    </source>
</evidence>
<dbReference type="InterPro" id="IPR014031">
    <property type="entry name" value="Ketoacyl_synth_C"/>
</dbReference>
<dbReference type="PANTHER" id="PTHR43775:SF37">
    <property type="entry name" value="SI:DKEY-61P9.11"/>
    <property type="match status" value="1"/>
</dbReference>
<sequence length="2158" mass="234956">MHETDQMSPNDIAIIGMALRVPGARNVREFWDNLRGGVESIRDVTEEELLAGGESAARIHLPNYVRRTSELPGMEMFDAEFFGLSPKEAAIMDPQHRHFLECAWEAMEDAGRTPDSSAGPVGVFAGCGMGSYFYFNVCSNRQLVDQVGMFLLRHTGNDKDFLATRASFAFDLRGPSINVQTACSTSLVAIHTACQSLLAGECEMALAGGVTIELPHRRGYLFQDGEILSTDGHCRAFDHRADGTVFGSGAGVVVLRRLTDAIADGDIIHAVIKATAVNNDGSSKAGYLAPSVTGQAEAIIEAQGLAGVSADDIQYVECHGTGTYLGDPIEIEALTQAFRQSTVRTGFCRVGSVKSNIGHLDTAAGVVSIIKTTLALKHGEMPPTLNFEKPNPAIDFARSPFIVNDKLTSWPRGAGPRRAAVNSLGVGGTNAHAILEEAPRPVTGAASMGEREPQLFVFATKNRKALDRAMEQVGEELVRQPSLALADVSYTLFAGRKHFEHRRAIAARSRDEATALLSGTDPKRVHSHSTIEAANAVFLFPGGGAQHVGMTRSLYGEDAGFRATVDEGLNYLKPEAASEIRRVWLTRDTDPSQAASDFLRPSVQLPAILIVEIAIARLWLRWGIKPSALIGHSMGENAAACIAGVMSFRDVVNLVRLRGELFDTVEAGGMLSVPLSPEALLQYMNPALDLASVNAPELCVVSGRNEDLEALRSRLAEHGIDASRIAIDIAAHSQMLDPILDRFEAFLRSIDLRAPTIPIVSNLTGEWLSEAQARDPLYWVRHLRSTVHFAKGLATLSAQPGRVYVEVGPSRALSSLVKLQPGIEANQVINSLPHADDVTDDRVHFLAAMGRAWATGLDLSLARLWEGSGARRVSLPTYPFQHQRYFIERSVAAAANDSEQDFIGKLADMADWGYRPSWRQALADVASDADAQPASWLIFMDDTGLGTALVERLRAKGHRVATVKAGDGFVQHGAGDYTLCPEQERPGYDALFSGLAGDGGVPERIVHLWLVTGEETFRPGSNFFNRNQERGFQSLFFTAQALGDIEGLEPKITVVTNGMQRVGSEPLPYPEKATVLGPALVMPKEMHGATVRIIDLEFSAPMLPDKGGLLRSRKPTSDFATSLLGQQIEQLWDDIFASPASETVAYRKGRRWVRSYEKHPLSVANADASLLREGGVYLITGGLGDLAQVIAGELVSRYQAKLVLIGRLALPPRGEWANQTLPLSRNDRTRRAIEAIQTLEAMGAEVLYMTADVSNVEEMTVVAEKARATFGDINGVFHAAGLVDDNLIQLKSLEEMENVLSPKLHGTVVLDQVFKDRPLDLLVLFSSTSTDTAPAGQVDYVAANAFLNAFAESRFSDHARKTVALHWGVWNDVGLAARATGQTVQLEAPNPHRGSAQGPFFNQWVEDAQGEVWLETRISPRSHWMLDEHRLVSGQAILPGTGTIEIIAQAIKEYGADQGQEIADLFFLRPLEVDDRGEKILRVRLAADGDIKRVFVTAADAEVVSEGFTLHSEATLRKRRAKPHATEELAAASARLIAGQRAEDGAALRSVQEAHIRFGPRWQVLRSLGRGDREAFAELSLDGAYRNDIAAGFIAHPALLDIATGFALDLAPGHATSHALWAPMSYGSIALFRTLPETIVSWARLSKISDLGDGYASFDITIAEPDGSIVAEIERFVMKRLDDDLALAASHSVDRARKSAGDDKEQLSPAALQLAAQVSQGILPSEGFEAMIRALRSGQPQPIVSSMDLGALRKRAAQPRLEIQGSGEVFERPDLDNDYVAPRDEIERTLAGFWTELLGVEKIGVHDSFFDIGGHSLIAVRLFRMIRKRFALDLPISVLFEAPTIAECAALIGEQAVPLSAKTEGGAAPDDKKIEKATHLVAMTSGRSGGATPFFLCAGMFGNVLNLRQLAMQLGTDRPIYGLQARGLYGEQEPHDSLIAMARDNLKEVRAVQPHGPYLLGGFSGGGLVAYEMAQQLRDQGEEVAQLILLDTPLPTQPPLSLRDRLFMKVQDLRRERLNFVANWIGDRRRWKQQAGGRADAERAEQASEQFHNLAIETAFRMALPRYELKPYAGRVLLLRPKLNVIYRLSGGRMLQDGRNIAMADNGWTPYVADLTVQEVPGDHDGMVLEPFVRILADRIKKRLKEPLGGAVYGMAAE</sequence>
<dbReference type="SUPFAM" id="SSF47336">
    <property type="entry name" value="ACP-like"/>
    <property type="match status" value="1"/>
</dbReference>
<dbReference type="InterPro" id="IPR016036">
    <property type="entry name" value="Malonyl_transacylase_ACP-bd"/>
</dbReference>
<dbReference type="Pfam" id="PF21394">
    <property type="entry name" value="Beta-ketacyl_N"/>
    <property type="match status" value="1"/>
</dbReference>
<dbReference type="Gene3D" id="3.30.70.250">
    <property type="entry name" value="Malonyl-CoA ACP transacylase, ACP-binding"/>
    <property type="match status" value="1"/>
</dbReference>
<dbReference type="SMART" id="SM00823">
    <property type="entry name" value="PKS_PP"/>
    <property type="match status" value="1"/>
</dbReference>
<dbReference type="SUPFAM" id="SSF51735">
    <property type="entry name" value="NAD(P)-binding Rossmann-fold domains"/>
    <property type="match status" value="2"/>
</dbReference>
<dbReference type="InterPro" id="IPR049900">
    <property type="entry name" value="PKS_mFAS_DH"/>
</dbReference>